<dbReference type="InterPro" id="IPR017117">
    <property type="entry name" value="Nob1_euk"/>
</dbReference>
<dbReference type="InterPro" id="IPR036283">
    <property type="entry name" value="NOB1_Zf-like_sf"/>
</dbReference>
<keyword evidence="3 7" id="KW-0479">Metal-binding</keyword>
<dbReference type="AlphaFoldDB" id="A0A0J9XK56"/>
<dbReference type="InterPro" id="IPR014881">
    <property type="entry name" value="NOB1_Zn-bd"/>
</dbReference>
<proteinExistence type="inferred from homology"/>
<evidence type="ECO:0000256" key="5">
    <source>
        <dbReference type="ARBA" id="ARBA00022833"/>
    </source>
</evidence>
<evidence type="ECO:0000259" key="11">
    <source>
        <dbReference type="Pfam" id="PF17146"/>
    </source>
</evidence>
<feature type="compositionally biased region" description="Basic and acidic residues" evidence="9">
    <location>
        <begin position="223"/>
        <end position="234"/>
    </location>
</feature>
<feature type="region of interest" description="Disordered" evidence="9">
    <location>
        <begin position="20"/>
        <end position="47"/>
    </location>
</feature>
<feature type="binding site" evidence="8">
    <location>
        <position position="397"/>
    </location>
    <ligand>
        <name>Zn(2+)</name>
        <dbReference type="ChEBI" id="CHEBI:29105"/>
    </ligand>
</feature>
<dbReference type="GO" id="GO:0004521">
    <property type="term" value="F:RNA endonuclease activity"/>
    <property type="evidence" value="ECO:0007669"/>
    <property type="project" value="UniProtKB-UniRule"/>
</dbReference>
<sequence length="535" mass="59390">MSSYKDILLQAVSEPTTLAETLTDTPAPAETTAPVEKPSTVPESTKSSIVTTSKVDHLILDAGPLINQTYSEIKTFANKFYTTPAVFAEIRDERSRRNLELWGKNLIVRQPSAANSKAVIDLAKKTGDYMVLSITDMQLLALCREIDIEAHGGSDEHLKTAASSVSGAANLGLRITSNVGIERTTVGELDLSEKPKEENVDADGWAVVVPNKKKNRKFNKYNKAEKHEQEHKPAEPVAAETTPASVEQKDKIEEQTPAQVEEQKSSEVPEEILKSADAPAEQPADEVSESTKTEYIFEEGEDDDEEGWITTENLEENLVKEHGEINDKEDNEVLPTAVSTGDFAMQNVALQMGLNLVNPTNGRHITQVKSYMLRCHACFKLTPFSRDGSVRQFCPHCGNNTLMRCTVSVSDSGQIHVFLKRHMQWSTRGNKYSIPNPQSKAARRMNRNEMLSAQSAILLCEDQKEYGRAIKHDNWKKRQNEKLLNEWIGPVSGHESVDSVTSPFAISGYKRDAARHTGVRVGAGRYVNSVKRKAK</sequence>
<protein>
    <recommendedName>
        <fullName evidence="7">20S-pre-rRNA D-site endonuclease NOB1</fullName>
    </recommendedName>
</protein>
<dbReference type="SUPFAM" id="SSF144206">
    <property type="entry name" value="NOB1 zinc finger-like"/>
    <property type="match status" value="1"/>
</dbReference>
<accession>A0A0J9XK56</accession>
<evidence type="ECO:0000256" key="4">
    <source>
        <dbReference type="ARBA" id="ARBA00022801"/>
    </source>
</evidence>
<dbReference type="PANTHER" id="PTHR12814">
    <property type="entry name" value="RNA-BINDING PROTEIN NOB1"/>
    <property type="match status" value="1"/>
</dbReference>
<dbReference type="Gene3D" id="6.20.210.10">
    <property type="entry name" value="Nin one binding (NOB1), Zn-ribbon-like"/>
    <property type="match status" value="1"/>
</dbReference>
<keyword evidence="13" id="KW-1185">Reference proteome</keyword>
<keyword evidence="5 7" id="KW-0862">Zinc</keyword>
<comment type="subcellular location">
    <subcellularLocation>
        <location evidence="7">Nucleus</location>
        <location evidence="7">Nucleolus</location>
    </subcellularLocation>
</comment>
<keyword evidence="6 7" id="KW-0539">Nucleus</keyword>
<keyword evidence="2" id="KW-0540">Nuclease</keyword>
<gene>
    <name evidence="12" type="ORF">BN980_GECA32s00681g</name>
</gene>
<feature type="compositionally biased region" description="Low complexity" evidence="9">
    <location>
        <begin position="20"/>
        <end position="36"/>
    </location>
</feature>
<organism evidence="12 13">
    <name type="scientific">Geotrichum candidum</name>
    <name type="common">Oospora lactis</name>
    <name type="synonym">Dipodascus geotrichum</name>
    <dbReference type="NCBI Taxonomy" id="1173061"/>
    <lineage>
        <taxon>Eukaryota</taxon>
        <taxon>Fungi</taxon>
        <taxon>Dikarya</taxon>
        <taxon>Ascomycota</taxon>
        <taxon>Saccharomycotina</taxon>
        <taxon>Dipodascomycetes</taxon>
        <taxon>Dipodascales</taxon>
        <taxon>Dipodascaceae</taxon>
        <taxon>Geotrichum</taxon>
    </lineage>
</organism>
<evidence type="ECO:0000256" key="7">
    <source>
        <dbReference type="PIRNR" id="PIRNR037125"/>
    </source>
</evidence>
<dbReference type="GO" id="GO:0005730">
    <property type="term" value="C:nucleolus"/>
    <property type="evidence" value="ECO:0007669"/>
    <property type="project" value="UniProtKB-SubCell"/>
</dbReference>
<dbReference type="InterPro" id="IPR039907">
    <property type="entry name" value="NOB1"/>
</dbReference>
<dbReference type="Pfam" id="PF17146">
    <property type="entry name" value="PIN_6"/>
    <property type="match status" value="1"/>
</dbReference>
<feature type="binding site" evidence="8">
    <location>
        <position position="378"/>
    </location>
    <ligand>
        <name>Zn(2+)</name>
        <dbReference type="ChEBI" id="CHEBI:29105"/>
    </ligand>
</feature>
<evidence type="ECO:0000256" key="3">
    <source>
        <dbReference type="ARBA" id="ARBA00022723"/>
    </source>
</evidence>
<dbReference type="STRING" id="1173061.A0A0J9XK56"/>
<feature type="binding site" evidence="8">
    <location>
        <position position="375"/>
    </location>
    <ligand>
        <name>Zn(2+)</name>
        <dbReference type="ChEBI" id="CHEBI:29105"/>
    </ligand>
</feature>
<dbReference type="PIRSF" id="PIRSF037125">
    <property type="entry name" value="D-site_20S_pre-rRNA_nuclease"/>
    <property type="match status" value="1"/>
</dbReference>
<comment type="similarity">
    <text evidence="1 7">Belongs to the NOB1 family.</text>
</comment>
<evidence type="ECO:0000256" key="6">
    <source>
        <dbReference type="ARBA" id="ARBA00023242"/>
    </source>
</evidence>
<evidence type="ECO:0000313" key="13">
    <source>
        <dbReference type="Proteomes" id="UP000242525"/>
    </source>
</evidence>
<dbReference type="CDD" id="cd09876">
    <property type="entry name" value="PIN_Nob1-like"/>
    <property type="match status" value="1"/>
</dbReference>
<evidence type="ECO:0000256" key="9">
    <source>
        <dbReference type="SAM" id="MobiDB-lite"/>
    </source>
</evidence>
<dbReference type="EMBL" id="CCBN010000028">
    <property type="protein sequence ID" value="CDO57984.1"/>
    <property type="molecule type" value="Genomic_DNA"/>
</dbReference>
<dbReference type="Pfam" id="PF08772">
    <property type="entry name" value="Zn_ribbon_NOB1"/>
    <property type="match status" value="1"/>
</dbReference>
<keyword evidence="4" id="KW-0378">Hydrolase</keyword>
<dbReference type="GO" id="GO:0030688">
    <property type="term" value="C:preribosome, small subunit precursor"/>
    <property type="evidence" value="ECO:0007669"/>
    <property type="project" value="TreeGrafter"/>
</dbReference>
<feature type="domain" description="Nin one binding (NOB1) Zn-ribbon-like" evidence="10">
    <location>
        <begin position="365"/>
        <end position="439"/>
    </location>
</feature>
<dbReference type="Proteomes" id="UP000242525">
    <property type="component" value="Unassembled WGS sequence"/>
</dbReference>
<feature type="compositionally biased region" description="Basic and acidic residues" evidence="9">
    <location>
        <begin position="261"/>
        <end position="274"/>
    </location>
</feature>
<feature type="binding site" evidence="8">
    <location>
        <position position="394"/>
    </location>
    <ligand>
        <name>Zn(2+)</name>
        <dbReference type="ChEBI" id="CHEBI:29105"/>
    </ligand>
</feature>
<reference evidence="12" key="1">
    <citation type="submission" date="2014-03" db="EMBL/GenBank/DDBJ databases">
        <authorList>
            <person name="Casaregola S."/>
        </authorList>
    </citation>
    <scope>NUCLEOTIDE SEQUENCE [LARGE SCALE GENOMIC DNA]</scope>
    <source>
        <strain evidence="12">CLIB 918</strain>
    </source>
</reference>
<dbReference type="GO" id="GO:0016787">
    <property type="term" value="F:hydrolase activity"/>
    <property type="evidence" value="ECO:0007669"/>
    <property type="project" value="UniProtKB-KW"/>
</dbReference>
<dbReference type="Gene3D" id="3.40.50.1010">
    <property type="entry name" value="5'-nuclease"/>
    <property type="match status" value="1"/>
</dbReference>
<dbReference type="PANTHER" id="PTHR12814:SF2">
    <property type="entry name" value="RNA-BINDING PROTEIN NOB1"/>
    <property type="match status" value="1"/>
</dbReference>
<dbReference type="FunFam" id="3.40.50.1010:FF:000020">
    <property type="entry name" value="20S-pre-rRNA D-site endonuclease NOB1"/>
    <property type="match status" value="1"/>
</dbReference>
<evidence type="ECO:0000256" key="1">
    <source>
        <dbReference type="ARBA" id="ARBA00005858"/>
    </source>
</evidence>
<feature type="region of interest" description="Disordered" evidence="9">
    <location>
        <begin position="223"/>
        <end position="291"/>
    </location>
</feature>
<feature type="compositionally biased region" description="Low complexity" evidence="9">
    <location>
        <begin position="235"/>
        <end position="244"/>
    </location>
</feature>
<evidence type="ECO:0000256" key="8">
    <source>
        <dbReference type="PIRSR" id="PIRSR037125-1"/>
    </source>
</evidence>
<evidence type="ECO:0000256" key="2">
    <source>
        <dbReference type="ARBA" id="ARBA00022722"/>
    </source>
</evidence>
<dbReference type="GO" id="GO:0030490">
    <property type="term" value="P:maturation of SSU-rRNA"/>
    <property type="evidence" value="ECO:0007669"/>
    <property type="project" value="TreeGrafter"/>
</dbReference>
<dbReference type="InterPro" id="IPR033411">
    <property type="entry name" value="Ribonuclease_PIN"/>
</dbReference>
<comment type="function">
    <text evidence="7">Required for the synthesis of 40S ribosome subunits. Has a role in processing 20S pre-rRNA into the mature 18S rRNA, where it is required for cleavage at the 3' end of the mature 18S rRNA (D-site). Accompanies the 20S pre-rRNA from the nucleus to the cytoplasm.</text>
</comment>
<name>A0A0J9XK56_GEOCN</name>
<evidence type="ECO:0000259" key="10">
    <source>
        <dbReference type="Pfam" id="PF08772"/>
    </source>
</evidence>
<comment type="caution">
    <text evidence="12">The sequence shown here is derived from an EMBL/GenBank/DDBJ whole genome shotgun (WGS) entry which is preliminary data.</text>
</comment>
<dbReference type="GO" id="GO:0046872">
    <property type="term" value="F:metal ion binding"/>
    <property type="evidence" value="ECO:0007669"/>
    <property type="project" value="UniProtKB-UniRule"/>
</dbReference>
<evidence type="ECO:0000313" key="12">
    <source>
        <dbReference type="EMBL" id="CDO57984.1"/>
    </source>
</evidence>
<feature type="domain" description="Ribonuclease PIN" evidence="11">
    <location>
        <begin position="58"/>
        <end position="145"/>
    </location>
</feature>
<dbReference type="GO" id="GO:0005737">
    <property type="term" value="C:cytoplasm"/>
    <property type="evidence" value="ECO:0007669"/>
    <property type="project" value="UniProtKB-ARBA"/>
</dbReference>
<dbReference type="OrthoDB" id="446759at2759"/>